<organism evidence="1 2">
    <name type="scientific">Helianthus annuus</name>
    <name type="common">Common sunflower</name>
    <dbReference type="NCBI Taxonomy" id="4232"/>
    <lineage>
        <taxon>Eukaryota</taxon>
        <taxon>Viridiplantae</taxon>
        <taxon>Streptophyta</taxon>
        <taxon>Embryophyta</taxon>
        <taxon>Tracheophyta</taxon>
        <taxon>Spermatophyta</taxon>
        <taxon>Magnoliopsida</taxon>
        <taxon>eudicotyledons</taxon>
        <taxon>Gunneridae</taxon>
        <taxon>Pentapetalae</taxon>
        <taxon>asterids</taxon>
        <taxon>campanulids</taxon>
        <taxon>Asterales</taxon>
        <taxon>Asteraceae</taxon>
        <taxon>Asteroideae</taxon>
        <taxon>Heliantheae alliance</taxon>
        <taxon>Heliantheae</taxon>
        <taxon>Helianthus</taxon>
    </lineage>
</organism>
<comment type="caution">
    <text evidence="1">The sequence shown here is derived from an EMBL/GenBank/DDBJ whole genome shotgun (WGS) entry which is preliminary data.</text>
</comment>
<dbReference type="AlphaFoldDB" id="A0A9K3DGY0"/>
<evidence type="ECO:0000313" key="2">
    <source>
        <dbReference type="Proteomes" id="UP000215914"/>
    </source>
</evidence>
<keyword evidence="2" id="KW-1185">Reference proteome</keyword>
<dbReference type="EMBL" id="MNCJ02000332">
    <property type="protein sequence ID" value="KAF5754805.1"/>
    <property type="molecule type" value="Genomic_DNA"/>
</dbReference>
<dbReference type="Proteomes" id="UP000215914">
    <property type="component" value="Unassembled WGS sequence"/>
</dbReference>
<dbReference type="Gramene" id="mRNA:HanXRQr2_Chr17g0795381">
    <property type="protein sequence ID" value="mRNA:HanXRQr2_Chr17g0795381"/>
    <property type="gene ID" value="HanXRQr2_Chr17g0795381"/>
</dbReference>
<gene>
    <name evidence="1" type="ORF">HanXRQr2_Chr17g0795381</name>
</gene>
<protein>
    <submittedName>
        <fullName evidence="1">Uncharacterized protein</fullName>
    </submittedName>
</protein>
<name>A0A9K3DGY0_HELAN</name>
<evidence type="ECO:0000313" key="1">
    <source>
        <dbReference type="EMBL" id="KAF5754805.1"/>
    </source>
</evidence>
<proteinExistence type="predicted"/>
<reference evidence="1" key="2">
    <citation type="submission" date="2020-06" db="EMBL/GenBank/DDBJ databases">
        <title>Helianthus annuus Genome sequencing and assembly Release 2.</title>
        <authorList>
            <person name="Gouzy J."/>
            <person name="Langlade N."/>
            <person name="Munos S."/>
        </authorList>
    </citation>
    <scope>NUCLEOTIDE SEQUENCE</scope>
    <source>
        <tissue evidence="1">Leaves</tissue>
    </source>
</reference>
<accession>A0A9K3DGY0</accession>
<reference evidence="1" key="1">
    <citation type="journal article" date="2017" name="Nature">
        <title>The sunflower genome provides insights into oil metabolism, flowering and Asterid evolution.</title>
        <authorList>
            <person name="Badouin H."/>
            <person name="Gouzy J."/>
            <person name="Grassa C.J."/>
            <person name="Murat F."/>
            <person name="Staton S.E."/>
            <person name="Cottret L."/>
            <person name="Lelandais-Briere C."/>
            <person name="Owens G.L."/>
            <person name="Carrere S."/>
            <person name="Mayjonade B."/>
            <person name="Legrand L."/>
            <person name="Gill N."/>
            <person name="Kane N.C."/>
            <person name="Bowers J.E."/>
            <person name="Hubner S."/>
            <person name="Bellec A."/>
            <person name="Berard A."/>
            <person name="Berges H."/>
            <person name="Blanchet N."/>
            <person name="Boniface M.C."/>
            <person name="Brunel D."/>
            <person name="Catrice O."/>
            <person name="Chaidir N."/>
            <person name="Claudel C."/>
            <person name="Donnadieu C."/>
            <person name="Faraut T."/>
            <person name="Fievet G."/>
            <person name="Helmstetter N."/>
            <person name="King M."/>
            <person name="Knapp S.J."/>
            <person name="Lai Z."/>
            <person name="Le Paslier M.C."/>
            <person name="Lippi Y."/>
            <person name="Lorenzon L."/>
            <person name="Mandel J.R."/>
            <person name="Marage G."/>
            <person name="Marchand G."/>
            <person name="Marquand E."/>
            <person name="Bret-Mestries E."/>
            <person name="Morien E."/>
            <person name="Nambeesan S."/>
            <person name="Nguyen T."/>
            <person name="Pegot-Espagnet P."/>
            <person name="Pouilly N."/>
            <person name="Raftis F."/>
            <person name="Sallet E."/>
            <person name="Schiex T."/>
            <person name="Thomas J."/>
            <person name="Vandecasteele C."/>
            <person name="Vares D."/>
            <person name="Vear F."/>
            <person name="Vautrin S."/>
            <person name="Crespi M."/>
            <person name="Mangin B."/>
            <person name="Burke J.M."/>
            <person name="Salse J."/>
            <person name="Munos S."/>
            <person name="Vincourt P."/>
            <person name="Rieseberg L.H."/>
            <person name="Langlade N.B."/>
        </authorList>
    </citation>
    <scope>NUCLEOTIDE SEQUENCE</scope>
    <source>
        <tissue evidence="1">Leaves</tissue>
    </source>
</reference>
<sequence>MVHHTYVAARSYGAFKRSQAWKTIQRIENEAGTHKTQAPQPSST</sequence>